<evidence type="ECO:0000256" key="5">
    <source>
        <dbReference type="ARBA" id="ARBA00022555"/>
    </source>
</evidence>
<evidence type="ECO:0000313" key="21">
    <source>
        <dbReference type="Proteomes" id="UP000230154"/>
    </source>
</evidence>
<comment type="subunit">
    <text evidence="3 15">Tetramer of two alpha and two beta subunits.</text>
</comment>
<feature type="binding site" evidence="15">
    <location>
        <position position="478"/>
    </location>
    <ligand>
        <name>Mg(2+)</name>
        <dbReference type="ChEBI" id="CHEBI:18420"/>
        <note>shared with alpha subunit</note>
    </ligand>
</feature>
<dbReference type="PROSITE" id="PS50886">
    <property type="entry name" value="TRBD"/>
    <property type="match status" value="1"/>
</dbReference>
<feature type="domain" description="B5" evidence="19">
    <location>
        <begin position="414"/>
        <end position="491"/>
    </location>
</feature>
<evidence type="ECO:0000256" key="2">
    <source>
        <dbReference type="ARBA" id="ARBA00008653"/>
    </source>
</evidence>
<evidence type="ECO:0000256" key="7">
    <source>
        <dbReference type="ARBA" id="ARBA00022723"/>
    </source>
</evidence>
<comment type="catalytic activity">
    <reaction evidence="14 15">
        <text>tRNA(Phe) + L-phenylalanine + ATP = L-phenylalanyl-tRNA(Phe) + AMP + diphosphate + H(+)</text>
        <dbReference type="Rhea" id="RHEA:19413"/>
        <dbReference type="Rhea" id="RHEA-COMP:9668"/>
        <dbReference type="Rhea" id="RHEA-COMP:9699"/>
        <dbReference type="ChEBI" id="CHEBI:15378"/>
        <dbReference type="ChEBI" id="CHEBI:30616"/>
        <dbReference type="ChEBI" id="CHEBI:33019"/>
        <dbReference type="ChEBI" id="CHEBI:58095"/>
        <dbReference type="ChEBI" id="CHEBI:78442"/>
        <dbReference type="ChEBI" id="CHEBI:78531"/>
        <dbReference type="ChEBI" id="CHEBI:456215"/>
        <dbReference type="EC" id="6.1.1.20"/>
    </reaction>
</comment>
<evidence type="ECO:0000259" key="18">
    <source>
        <dbReference type="PROSITE" id="PS51447"/>
    </source>
</evidence>
<evidence type="ECO:0000259" key="17">
    <source>
        <dbReference type="PROSITE" id="PS50886"/>
    </source>
</evidence>
<evidence type="ECO:0000256" key="11">
    <source>
        <dbReference type="ARBA" id="ARBA00022884"/>
    </source>
</evidence>
<dbReference type="AlphaFoldDB" id="A0A2H0TQM0"/>
<dbReference type="InterPro" id="IPR005147">
    <property type="entry name" value="tRNA_synthase_B5-dom"/>
</dbReference>
<dbReference type="InterPro" id="IPR004532">
    <property type="entry name" value="Phe-tRNA-ligase_IIc_bsu_bact"/>
</dbReference>
<name>A0A2H0TQM0_9BACT</name>
<dbReference type="Pfam" id="PF03147">
    <property type="entry name" value="FDX-ACB"/>
    <property type="match status" value="1"/>
</dbReference>
<comment type="subcellular location">
    <subcellularLocation>
        <location evidence="1 15">Cytoplasm</location>
    </subcellularLocation>
</comment>
<comment type="caution">
    <text evidence="20">The sequence shown here is derived from an EMBL/GenBank/DDBJ whole genome shotgun (WGS) entry which is preliminary data.</text>
</comment>
<evidence type="ECO:0000256" key="14">
    <source>
        <dbReference type="ARBA" id="ARBA00049255"/>
    </source>
</evidence>
<keyword evidence="12 15" id="KW-0648">Protein biosynthesis</keyword>
<dbReference type="PROSITE" id="PS51483">
    <property type="entry name" value="B5"/>
    <property type="match status" value="1"/>
</dbReference>
<dbReference type="InterPro" id="IPR005121">
    <property type="entry name" value="Fdx_antiC-bd"/>
</dbReference>
<dbReference type="Gene3D" id="3.30.930.10">
    <property type="entry name" value="Bira Bifunctional Protein, Domain 2"/>
    <property type="match status" value="1"/>
</dbReference>
<dbReference type="PROSITE" id="PS51447">
    <property type="entry name" value="FDX_ACB"/>
    <property type="match status" value="1"/>
</dbReference>
<dbReference type="SUPFAM" id="SSF46955">
    <property type="entry name" value="Putative DNA-binding domain"/>
    <property type="match status" value="1"/>
</dbReference>
<dbReference type="CDD" id="cd00769">
    <property type="entry name" value="PheRS_beta_core"/>
    <property type="match status" value="1"/>
</dbReference>
<evidence type="ECO:0000256" key="12">
    <source>
        <dbReference type="ARBA" id="ARBA00022917"/>
    </source>
</evidence>
<dbReference type="InterPro" id="IPR012340">
    <property type="entry name" value="NA-bd_OB-fold"/>
</dbReference>
<dbReference type="GO" id="GO:0006432">
    <property type="term" value="P:phenylalanyl-tRNA aminoacylation"/>
    <property type="evidence" value="ECO:0007669"/>
    <property type="project" value="UniProtKB-UniRule"/>
</dbReference>
<dbReference type="Gene3D" id="3.50.40.10">
    <property type="entry name" value="Phenylalanyl-trna Synthetase, Chain B, domain 3"/>
    <property type="match status" value="1"/>
</dbReference>
<dbReference type="SUPFAM" id="SSF56037">
    <property type="entry name" value="PheT/TilS domain"/>
    <property type="match status" value="1"/>
</dbReference>
<dbReference type="EC" id="6.1.1.20" evidence="15"/>
<evidence type="ECO:0000259" key="19">
    <source>
        <dbReference type="PROSITE" id="PS51483"/>
    </source>
</evidence>
<proteinExistence type="inferred from homology"/>
<feature type="domain" description="TRNA-binding" evidence="17">
    <location>
        <begin position="40"/>
        <end position="159"/>
    </location>
</feature>
<feature type="binding site" evidence="15">
    <location>
        <position position="479"/>
    </location>
    <ligand>
        <name>Mg(2+)</name>
        <dbReference type="ChEBI" id="CHEBI:18420"/>
        <note>shared with alpha subunit</note>
    </ligand>
</feature>
<dbReference type="InterPro" id="IPR036690">
    <property type="entry name" value="Fdx_antiC-bd_sf"/>
</dbReference>
<evidence type="ECO:0000256" key="9">
    <source>
        <dbReference type="ARBA" id="ARBA00022840"/>
    </source>
</evidence>
<dbReference type="FunFam" id="3.50.40.10:FF:000001">
    <property type="entry name" value="Phenylalanine--tRNA ligase beta subunit"/>
    <property type="match status" value="1"/>
</dbReference>
<keyword evidence="11 16" id="KW-0694">RNA-binding</keyword>
<organism evidence="20 21">
    <name type="scientific">Candidatus Magasanikbacteria bacterium CG10_big_fil_rev_8_21_14_0_10_47_10</name>
    <dbReference type="NCBI Taxonomy" id="1974652"/>
    <lineage>
        <taxon>Bacteria</taxon>
        <taxon>Candidatus Magasanikiibacteriota</taxon>
    </lineage>
</organism>
<dbReference type="Gene3D" id="3.30.70.380">
    <property type="entry name" value="Ferrodoxin-fold anticodon-binding domain"/>
    <property type="match status" value="1"/>
</dbReference>
<keyword evidence="5 16" id="KW-0820">tRNA-binding</keyword>
<dbReference type="Pfam" id="PF01588">
    <property type="entry name" value="tRNA_bind"/>
    <property type="match status" value="1"/>
</dbReference>
<evidence type="ECO:0000313" key="20">
    <source>
        <dbReference type="EMBL" id="PIR74441.1"/>
    </source>
</evidence>
<sequence>MLISKHWLEQFVDISDIAPEDLAEQLTLHTVEIEGTLNLATLLDHIVVGEVVSIEKHPDANLLHVCQVSVGKERLQVVCGGSNVRQGMKVAMGMLGAKVRWHGEGDPIELAKIKIRGQESFGMICAADEIGLGDLFRKKDEKEILDVTDVSADAGTPLSKALGLDDIVLEVDNKSMTHRPDLWGHYGIAREIAAIYDLSLREYITKEIEEGDDAQIQVSIKDGDMCRRYMGVVVQGISIGPSPDWLQHRLAAVGINPINNVVDITNYVMAELGQPMHAFDADTLHSNDIVVRRAKKGESIVTLGGDEHQLTSDMLVIADKKKPIAIAGIKGGDQTGVTQETTTIIFEAANFDATGIRKAASTLGLRTDASSRFEKSLDPSFVELAMKRAVELTLEIIPDARVASPVADAGDWEVEPLHIRLRLPYLRERIGVDVARTDVVHTLEQLGFSVDEKGNELELTVPSWRATKDVSIEEDVIEEIARMYGYNMIPVYLPKASIQPAPENQLKKLTRSITKRLAYEAGYIEVYNYSFISPEWLAKMNIATDTLLELDNPIAKDRPFLRRNLFPNMLLNVEQNLHRYNSVQLFEIGKIYEKEEPGDPSGIGKERLPRQDVHVGMVYAAKGDETPFFALADAVRLVLGEAGVAYEFEKSEADADMIHPGRSARVVVEGVDVGKIAELHPLTQEKLGIPFRTAIAQINLNEVLRFAGEHISYVPLGEYPSVERDIAFVVDSKVEHAEVLNALQECDALIAGVSLFDVYGGQHVPEGKKSMAYHITYLSRERTLTAEEVDTVHATVVQMLRDTFGAEVRA</sequence>
<accession>A0A2H0TQM0</accession>
<evidence type="ECO:0000256" key="1">
    <source>
        <dbReference type="ARBA" id="ARBA00004496"/>
    </source>
</evidence>
<dbReference type="SUPFAM" id="SSF54991">
    <property type="entry name" value="Anticodon-binding domain of PheRS"/>
    <property type="match status" value="1"/>
</dbReference>
<dbReference type="SUPFAM" id="SSF55681">
    <property type="entry name" value="Class II aaRS and biotin synthetases"/>
    <property type="match status" value="1"/>
</dbReference>
<keyword evidence="13 15" id="KW-0030">Aminoacyl-tRNA synthetase</keyword>
<evidence type="ECO:0000256" key="15">
    <source>
        <dbReference type="HAMAP-Rule" id="MF_00283"/>
    </source>
</evidence>
<comment type="similarity">
    <text evidence="2 15">Belongs to the phenylalanyl-tRNA synthetase beta subunit family. Type 1 subfamily.</text>
</comment>
<dbReference type="HAMAP" id="MF_00283">
    <property type="entry name" value="Phe_tRNA_synth_beta1"/>
    <property type="match status" value="1"/>
</dbReference>
<keyword evidence="4 15" id="KW-0963">Cytoplasm</keyword>
<dbReference type="InterPro" id="IPR041616">
    <property type="entry name" value="PheRS_beta_core"/>
</dbReference>
<reference evidence="21" key="1">
    <citation type="submission" date="2017-09" db="EMBL/GenBank/DDBJ databases">
        <title>Depth-based differentiation of microbial function through sediment-hosted aquifers and enrichment of novel symbionts in the deep terrestrial subsurface.</title>
        <authorList>
            <person name="Probst A.J."/>
            <person name="Ladd B."/>
            <person name="Jarett J.K."/>
            <person name="Geller-Mcgrath D.E."/>
            <person name="Sieber C.M.K."/>
            <person name="Emerson J.B."/>
            <person name="Anantharaman K."/>
            <person name="Thomas B.C."/>
            <person name="Malmstrom R."/>
            <person name="Stieglmeier M."/>
            <person name="Klingl A."/>
            <person name="Woyke T."/>
            <person name="Ryan C.M."/>
            <person name="Banfield J.F."/>
        </authorList>
    </citation>
    <scope>NUCLEOTIDE SEQUENCE [LARGE SCALE GENOMIC DNA]</scope>
</reference>
<keyword evidence="9 15" id="KW-0067">ATP-binding</keyword>
<keyword evidence="7 15" id="KW-0479">Metal-binding</keyword>
<dbReference type="InterPro" id="IPR005146">
    <property type="entry name" value="B3/B4_tRNA-bd"/>
</dbReference>
<dbReference type="SMART" id="SM00873">
    <property type="entry name" value="B3_4"/>
    <property type="match status" value="1"/>
</dbReference>
<keyword evidence="8 15" id="KW-0547">Nucleotide-binding</keyword>
<dbReference type="EMBL" id="PFCB01000021">
    <property type="protein sequence ID" value="PIR74441.1"/>
    <property type="molecule type" value="Genomic_DNA"/>
</dbReference>
<keyword evidence="10 15" id="KW-0460">Magnesium</keyword>
<comment type="cofactor">
    <cofactor evidence="15">
        <name>Mg(2+)</name>
        <dbReference type="ChEBI" id="CHEBI:18420"/>
    </cofactor>
    <text evidence="15">Binds 2 magnesium ions per tetramer.</text>
</comment>
<dbReference type="CDD" id="cd02796">
    <property type="entry name" value="tRNA_bind_bactPheRS"/>
    <property type="match status" value="1"/>
</dbReference>
<dbReference type="Proteomes" id="UP000230154">
    <property type="component" value="Unassembled WGS sequence"/>
</dbReference>
<dbReference type="PANTHER" id="PTHR10947:SF0">
    <property type="entry name" value="PHENYLALANINE--TRNA LIGASE BETA SUBUNIT"/>
    <property type="match status" value="1"/>
</dbReference>
<dbReference type="Pfam" id="PF17759">
    <property type="entry name" value="tRNA_synthFbeta"/>
    <property type="match status" value="1"/>
</dbReference>
<dbReference type="GO" id="GO:0000287">
    <property type="term" value="F:magnesium ion binding"/>
    <property type="evidence" value="ECO:0007669"/>
    <property type="project" value="UniProtKB-UniRule"/>
</dbReference>
<dbReference type="GO" id="GO:0005524">
    <property type="term" value="F:ATP binding"/>
    <property type="evidence" value="ECO:0007669"/>
    <property type="project" value="UniProtKB-UniRule"/>
</dbReference>
<evidence type="ECO:0000256" key="16">
    <source>
        <dbReference type="PROSITE-ProRule" id="PRU00209"/>
    </source>
</evidence>
<dbReference type="GO" id="GO:0000049">
    <property type="term" value="F:tRNA binding"/>
    <property type="evidence" value="ECO:0007669"/>
    <property type="project" value="UniProtKB-UniRule"/>
</dbReference>
<evidence type="ECO:0000256" key="6">
    <source>
        <dbReference type="ARBA" id="ARBA00022598"/>
    </source>
</evidence>
<dbReference type="GO" id="GO:0004826">
    <property type="term" value="F:phenylalanine-tRNA ligase activity"/>
    <property type="evidence" value="ECO:0007669"/>
    <property type="project" value="UniProtKB-UniRule"/>
</dbReference>
<evidence type="ECO:0000256" key="13">
    <source>
        <dbReference type="ARBA" id="ARBA00023146"/>
    </source>
</evidence>
<dbReference type="Pfam" id="PF03484">
    <property type="entry name" value="B5"/>
    <property type="match status" value="1"/>
</dbReference>
<feature type="binding site" evidence="15">
    <location>
        <position position="475"/>
    </location>
    <ligand>
        <name>Mg(2+)</name>
        <dbReference type="ChEBI" id="CHEBI:18420"/>
        <note>shared with alpha subunit</note>
    </ligand>
</feature>
<dbReference type="Gene3D" id="2.40.50.140">
    <property type="entry name" value="Nucleic acid-binding proteins"/>
    <property type="match status" value="1"/>
</dbReference>
<feature type="binding site" evidence="15">
    <location>
        <position position="469"/>
    </location>
    <ligand>
        <name>Mg(2+)</name>
        <dbReference type="ChEBI" id="CHEBI:18420"/>
        <note>shared with alpha subunit</note>
    </ligand>
</feature>
<dbReference type="InterPro" id="IPR045060">
    <property type="entry name" value="Phe-tRNA-ligase_IIc_bsu"/>
</dbReference>
<dbReference type="SMART" id="SM00874">
    <property type="entry name" value="B5"/>
    <property type="match status" value="1"/>
</dbReference>
<dbReference type="SMART" id="SM00896">
    <property type="entry name" value="FDX-ACB"/>
    <property type="match status" value="1"/>
</dbReference>
<evidence type="ECO:0000256" key="8">
    <source>
        <dbReference type="ARBA" id="ARBA00022741"/>
    </source>
</evidence>
<feature type="domain" description="FDX-ACB" evidence="18">
    <location>
        <begin position="717"/>
        <end position="809"/>
    </location>
</feature>
<gene>
    <name evidence="15" type="primary">pheT</name>
    <name evidence="20" type="ORF">COU35_02570</name>
</gene>
<protein>
    <recommendedName>
        <fullName evidence="15">Phenylalanine--tRNA ligase beta subunit</fullName>
        <ecNumber evidence="15">6.1.1.20</ecNumber>
    </recommendedName>
    <alternativeName>
        <fullName evidence="15">Phenylalanyl-tRNA synthetase beta subunit</fullName>
        <shortName evidence="15">PheRS</shortName>
    </alternativeName>
</protein>
<keyword evidence="6 15" id="KW-0436">Ligase</keyword>
<dbReference type="Pfam" id="PF03483">
    <property type="entry name" value="B3_4"/>
    <property type="match status" value="1"/>
</dbReference>
<dbReference type="GO" id="GO:0009328">
    <property type="term" value="C:phenylalanine-tRNA ligase complex"/>
    <property type="evidence" value="ECO:0007669"/>
    <property type="project" value="TreeGrafter"/>
</dbReference>
<evidence type="ECO:0000256" key="3">
    <source>
        <dbReference type="ARBA" id="ARBA00011209"/>
    </source>
</evidence>
<dbReference type="InterPro" id="IPR033714">
    <property type="entry name" value="tRNA_bind_bactPheRS"/>
</dbReference>
<dbReference type="FunFam" id="3.30.70.380:FF:000001">
    <property type="entry name" value="Phenylalanine--tRNA ligase beta subunit"/>
    <property type="match status" value="1"/>
</dbReference>
<dbReference type="PANTHER" id="PTHR10947">
    <property type="entry name" value="PHENYLALANYL-TRNA SYNTHETASE BETA CHAIN AND LEUCINE-RICH REPEAT-CONTAINING PROTEIN 47"/>
    <property type="match status" value="1"/>
</dbReference>
<evidence type="ECO:0000256" key="4">
    <source>
        <dbReference type="ARBA" id="ARBA00022490"/>
    </source>
</evidence>
<dbReference type="SUPFAM" id="SSF50249">
    <property type="entry name" value="Nucleic acid-binding proteins"/>
    <property type="match status" value="1"/>
</dbReference>
<dbReference type="NCBIfam" id="TIGR00472">
    <property type="entry name" value="pheT_bact"/>
    <property type="match status" value="1"/>
</dbReference>
<dbReference type="InterPro" id="IPR009061">
    <property type="entry name" value="DNA-bd_dom_put_sf"/>
</dbReference>
<dbReference type="InterPro" id="IPR002547">
    <property type="entry name" value="tRNA-bd_dom"/>
</dbReference>
<dbReference type="InterPro" id="IPR045864">
    <property type="entry name" value="aa-tRNA-synth_II/BPL/LPL"/>
</dbReference>
<dbReference type="InterPro" id="IPR020825">
    <property type="entry name" value="Phe-tRNA_synthase-like_B3/B4"/>
</dbReference>
<dbReference type="Gene3D" id="3.30.56.10">
    <property type="match status" value="2"/>
</dbReference>
<evidence type="ECO:0000256" key="10">
    <source>
        <dbReference type="ARBA" id="ARBA00022842"/>
    </source>
</evidence>